<protein>
    <submittedName>
        <fullName evidence="6">WD-40 repeat protein</fullName>
    </submittedName>
</protein>
<dbReference type="VEuPathDB" id="CryptoDB:GNI_001230"/>
<keyword evidence="2" id="KW-0508">mRNA splicing</keyword>
<proteinExistence type="inferred from homology"/>
<feature type="repeat" description="WD" evidence="4">
    <location>
        <begin position="267"/>
        <end position="308"/>
    </location>
</feature>
<evidence type="ECO:0000256" key="3">
    <source>
        <dbReference type="ARBA" id="ARBA00025801"/>
    </source>
</evidence>
<comment type="similarity">
    <text evidence="3">Belongs to the WD repeat SMU1 family.</text>
</comment>
<name>A0A023BDM8_GRENI</name>
<dbReference type="Pfam" id="PF00400">
    <property type="entry name" value="WD40"/>
    <property type="match status" value="1"/>
</dbReference>
<evidence type="ECO:0000256" key="4">
    <source>
        <dbReference type="PROSITE-ProRule" id="PRU00221"/>
    </source>
</evidence>
<dbReference type="PANTHER" id="PTHR22848">
    <property type="entry name" value="WD40 REPEAT PROTEIN"/>
    <property type="match status" value="1"/>
</dbReference>
<feature type="repeat" description="WD" evidence="4">
    <location>
        <begin position="310"/>
        <end position="352"/>
    </location>
</feature>
<dbReference type="SUPFAM" id="SSF50978">
    <property type="entry name" value="WD40 repeat-like"/>
    <property type="match status" value="1"/>
</dbReference>
<keyword evidence="7" id="KW-1185">Reference proteome</keyword>
<dbReference type="InterPro" id="IPR045184">
    <property type="entry name" value="SMU1"/>
</dbReference>
<dbReference type="AlphaFoldDB" id="A0A023BDM8"/>
<dbReference type="InterPro" id="IPR036322">
    <property type="entry name" value="WD40_repeat_dom_sf"/>
</dbReference>
<dbReference type="EMBL" id="AFNH02000011">
    <property type="protein sequence ID" value="EZG89687.1"/>
    <property type="molecule type" value="Genomic_DNA"/>
</dbReference>
<dbReference type="PROSITE" id="PS50896">
    <property type="entry name" value="LISH"/>
    <property type="match status" value="1"/>
</dbReference>
<dbReference type="Pfam" id="PF12894">
    <property type="entry name" value="ANAPC4_WD40"/>
    <property type="match status" value="2"/>
</dbReference>
<dbReference type="GeneID" id="22910322"/>
<dbReference type="InterPro" id="IPR001680">
    <property type="entry name" value="WD40_rpt"/>
</dbReference>
<dbReference type="eggNOG" id="KOG0275">
    <property type="taxonomic scope" value="Eukaryota"/>
</dbReference>
<accession>A0A023BDM8</accession>
<comment type="caution">
    <text evidence="6">The sequence shown here is derived from an EMBL/GenBank/DDBJ whole genome shotgun (WGS) entry which is preliminary data.</text>
</comment>
<dbReference type="Gene3D" id="2.130.10.10">
    <property type="entry name" value="YVTN repeat-like/Quinoprotein amine dehydrogenase"/>
    <property type="match status" value="1"/>
</dbReference>
<dbReference type="OMA" id="MMKQQEP"/>
<dbReference type="PROSITE" id="PS50294">
    <property type="entry name" value="WD_REPEATS_REGION"/>
    <property type="match status" value="1"/>
</dbReference>
<evidence type="ECO:0000259" key="5">
    <source>
        <dbReference type="Pfam" id="PF12894"/>
    </source>
</evidence>
<dbReference type="PROSITE" id="PS50082">
    <property type="entry name" value="WD_REPEATS_2"/>
    <property type="match status" value="2"/>
</dbReference>
<evidence type="ECO:0000256" key="2">
    <source>
        <dbReference type="ARBA" id="ARBA00023187"/>
    </source>
</evidence>
<dbReference type="Proteomes" id="UP000019763">
    <property type="component" value="Unassembled WGS sequence"/>
</dbReference>
<feature type="domain" description="Anaphase-promoting complex subunit 4-like WD40" evidence="5">
    <location>
        <begin position="217"/>
        <end position="255"/>
    </location>
</feature>
<sequence>MLGSIRCGCCRPRRRVRVARGCTFTSHLHYAYFSVIRIVLQFLYEQRFERAFDALQLDSGIGYGIVASKSQFIEDVGRGDVPKLIDVCGKANLPEGLVTDVLTHVCLELLSSDDMEGYEELLSKSNGLRKFSEEEKAGMQRVAKEMRPEDFVTQRRVLAEKVAGYLEEMPASRLLSIIGESLKRGGVDEGAYDLCRSMKGEGGGYPPMSPLCDISFQSEVTSVSFSPDGRTLAVGMVNGRIELYLWKTGKLREELGWTTQLVWEHSLNGQGIRITALKFSPDGLILASGDEKGNVKLWQVENGRLGQKIVCAHTHAINSIEYHPKNQPVLLTASNDGTAKILQIRSATTSLAFTGHEGFVTAAIFSGKFVITGCTDSLVRVFALKSGALIKKFNVPTPPSSNRAVTALYPHPHIDHAFYISTPGNACCLATTQGLPLHVYSCEHEDDRVLAACPQGNWLMVLIQNRTLLAIDPETNQVHATQQLSHAATHLAHNPVNNVLAIWAGKSLLVLD</sequence>
<dbReference type="InterPro" id="IPR015943">
    <property type="entry name" value="WD40/YVTN_repeat-like_dom_sf"/>
</dbReference>
<organism evidence="6 7">
    <name type="scientific">Gregarina niphandrodes</name>
    <name type="common">Septate eugregarine</name>
    <dbReference type="NCBI Taxonomy" id="110365"/>
    <lineage>
        <taxon>Eukaryota</taxon>
        <taxon>Sar</taxon>
        <taxon>Alveolata</taxon>
        <taxon>Apicomplexa</taxon>
        <taxon>Conoidasida</taxon>
        <taxon>Gregarinasina</taxon>
        <taxon>Eugregarinorida</taxon>
        <taxon>Gregarinidae</taxon>
        <taxon>Gregarina</taxon>
    </lineage>
</organism>
<keyword evidence="1" id="KW-0507">mRNA processing</keyword>
<dbReference type="SMART" id="SM00320">
    <property type="entry name" value="WD40"/>
    <property type="match status" value="4"/>
</dbReference>
<dbReference type="InterPro" id="IPR006594">
    <property type="entry name" value="LisH"/>
</dbReference>
<evidence type="ECO:0000256" key="1">
    <source>
        <dbReference type="ARBA" id="ARBA00022664"/>
    </source>
</evidence>
<dbReference type="RefSeq" id="XP_011128461.1">
    <property type="nucleotide sequence ID" value="XM_011130159.1"/>
</dbReference>
<feature type="domain" description="Anaphase-promoting complex subunit 4-like WD40" evidence="5">
    <location>
        <begin position="259"/>
        <end position="321"/>
    </location>
</feature>
<evidence type="ECO:0000313" key="7">
    <source>
        <dbReference type="Proteomes" id="UP000019763"/>
    </source>
</evidence>
<dbReference type="GO" id="GO:0000398">
    <property type="term" value="P:mRNA splicing, via spliceosome"/>
    <property type="evidence" value="ECO:0007669"/>
    <property type="project" value="InterPro"/>
</dbReference>
<evidence type="ECO:0000313" key="6">
    <source>
        <dbReference type="EMBL" id="EZG89687.1"/>
    </source>
</evidence>
<reference evidence="6" key="1">
    <citation type="submission" date="2013-12" db="EMBL/GenBank/DDBJ databases">
        <authorList>
            <person name="Omoto C.K."/>
            <person name="Sibley D."/>
            <person name="Venepally P."/>
            <person name="Hadjithomas M."/>
            <person name="Karamycheva S."/>
            <person name="Brunk B."/>
            <person name="Roos D."/>
            <person name="Caler E."/>
            <person name="Lorenzi H."/>
        </authorList>
    </citation>
    <scope>NUCLEOTIDE SEQUENCE</scope>
</reference>
<dbReference type="OrthoDB" id="538223at2759"/>
<dbReference type="InterPro" id="IPR024977">
    <property type="entry name" value="Apc4-like_WD40_dom"/>
</dbReference>
<gene>
    <name evidence="6" type="ORF">GNI_001230</name>
</gene>
<keyword evidence="4" id="KW-0853">WD repeat</keyword>